<dbReference type="EMBL" id="CAJPIZ010012089">
    <property type="protein sequence ID" value="CAG2113510.1"/>
    <property type="molecule type" value="Genomic_DNA"/>
</dbReference>
<dbReference type="AlphaFoldDB" id="A0A7R9L0U6"/>
<dbReference type="InterPro" id="IPR001372">
    <property type="entry name" value="Dynein_light_chain_typ-1/2"/>
</dbReference>
<dbReference type="Proteomes" id="UP000759131">
    <property type="component" value="Unassembled WGS sequence"/>
</dbReference>
<dbReference type="GO" id="GO:0030286">
    <property type="term" value="C:dynein complex"/>
    <property type="evidence" value="ECO:0007669"/>
    <property type="project" value="InterPro"/>
</dbReference>
<reference evidence="1" key="1">
    <citation type="submission" date="2020-11" db="EMBL/GenBank/DDBJ databases">
        <authorList>
            <person name="Tran Van P."/>
        </authorList>
    </citation>
    <scope>NUCLEOTIDE SEQUENCE</scope>
</reference>
<keyword evidence="2" id="KW-1185">Reference proteome</keyword>
<protein>
    <submittedName>
        <fullName evidence="1">Uncharacterized protein</fullName>
    </submittedName>
</protein>
<sequence>MDINNITKRCEYWDNGCRQVVKQKYLKEHTNNCCYKPAQCSVCHGIHISGRDCIGSLRADIGSLKLVDEETGHDNTGVNAGQSLEPCEILYEHQILVECRRHLTAPEMIDNQMNANMTDKTLSILRKMLRKHNTLFDVCKHVADYMELEFGNNWHCIAYRETDGAHWIIPEHGGYMCVVFTPIRFLVFYSKRFDWTTHHILAECRRYLSAPVVLENQLSADMTDKTLSILRKMLRKHNTLFNVCKHVVYYMDLEYGSSWHCLVGYDEYNGCLIKIHLGHVYVGLYKAGKVFYWANFKARLEHNKIDRKLDIYYTAMNESMISVVTDIVFEAIDSNDNISATMDNIVTQMKARYPINFDNHFSPSPSTFYEQLSDNNEYYQDDANVGFAYMHP</sequence>
<name>A0A7R9L0U6_9ACAR</name>
<gene>
    <name evidence="1" type="ORF">OSB1V03_LOCUS13479</name>
</gene>
<evidence type="ECO:0000313" key="2">
    <source>
        <dbReference type="Proteomes" id="UP000759131"/>
    </source>
</evidence>
<dbReference type="Gene3D" id="3.30.740.10">
    <property type="entry name" value="Protein Inhibitor Of Neuronal Nitric Oxide Synthase"/>
    <property type="match status" value="2"/>
</dbReference>
<dbReference type="InterPro" id="IPR037177">
    <property type="entry name" value="DLC_sf"/>
</dbReference>
<dbReference type="SUPFAM" id="SSF54648">
    <property type="entry name" value="DLC"/>
    <property type="match status" value="2"/>
</dbReference>
<dbReference type="SMART" id="SM01375">
    <property type="entry name" value="Dynein_light"/>
    <property type="match status" value="2"/>
</dbReference>
<dbReference type="GO" id="GO:0007017">
    <property type="term" value="P:microtubule-based process"/>
    <property type="evidence" value="ECO:0007669"/>
    <property type="project" value="InterPro"/>
</dbReference>
<evidence type="ECO:0000313" key="1">
    <source>
        <dbReference type="EMBL" id="CAD7633080.1"/>
    </source>
</evidence>
<dbReference type="EMBL" id="OC866664">
    <property type="protein sequence ID" value="CAD7633080.1"/>
    <property type="molecule type" value="Genomic_DNA"/>
</dbReference>
<accession>A0A7R9L0U6</accession>
<organism evidence="1">
    <name type="scientific">Medioppia subpectinata</name>
    <dbReference type="NCBI Taxonomy" id="1979941"/>
    <lineage>
        <taxon>Eukaryota</taxon>
        <taxon>Metazoa</taxon>
        <taxon>Ecdysozoa</taxon>
        <taxon>Arthropoda</taxon>
        <taxon>Chelicerata</taxon>
        <taxon>Arachnida</taxon>
        <taxon>Acari</taxon>
        <taxon>Acariformes</taxon>
        <taxon>Sarcoptiformes</taxon>
        <taxon>Oribatida</taxon>
        <taxon>Brachypylina</taxon>
        <taxon>Oppioidea</taxon>
        <taxon>Oppiidae</taxon>
        <taxon>Medioppia</taxon>
    </lineage>
</organism>
<proteinExistence type="predicted"/>